<evidence type="ECO:0000256" key="10">
    <source>
        <dbReference type="SAM" id="Coils"/>
    </source>
</evidence>
<feature type="coiled-coil region" evidence="10">
    <location>
        <begin position="99"/>
        <end position="133"/>
    </location>
</feature>
<keyword evidence="12" id="KW-1185">Reference proteome</keyword>
<keyword evidence="3" id="KW-0158">Chromosome</keyword>
<evidence type="ECO:0000313" key="12">
    <source>
        <dbReference type="Proteomes" id="UP001210925"/>
    </source>
</evidence>
<evidence type="ECO:0000256" key="9">
    <source>
        <dbReference type="ARBA" id="ARBA00023328"/>
    </source>
</evidence>
<organism evidence="11 12">
    <name type="scientific">Boothiomyces macroporosus</name>
    <dbReference type="NCBI Taxonomy" id="261099"/>
    <lineage>
        <taxon>Eukaryota</taxon>
        <taxon>Fungi</taxon>
        <taxon>Fungi incertae sedis</taxon>
        <taxon>Chytridiomycota</taxon>
        <taxon>Chytridiomycota incertae sedis</taxon>
        <taxon>Chytridiomycetes</taxon>
        <taxon>Rhizophydiales</taxon>
        <taxon>Terramycetaceae</taxon>
        <taxon>Boothiomyces</taxon>
    </lineage>
</organism>
<dbReference type="GO" id="GO:0051382">
    <property type="term" value="P:kinetochore assembly"/>
    <property type="evidence" value="ECO:0007669"/>
    <property type="project" value="TreeGrafter"/>
</dbReference>
<dbReference type="AlphaFoldDB" id="A0AAD5Y8W3"/>
<reference evidence="11" key="1">
    <citation type="submission" date="2020-05" db="EMBL/GenBank/DDBJ databases">
        <title>Phylogenomic resolution of chytrid fungi.</title>
        <authorList>
            <person name="Stajich J.E."/>
            <person name="Amses K."/>
            <person name="Simmons R."/>
            <person name="Seto K."/>
            <person name="Myers J."/>
            <person name="Bonds A."/>
            <person name="Quandt C.A."/>
            <person name="Barry K."/>
            <person name="Liu P."/>
            <person name="Grigoriev I."/>
            <person name="Longcore J.E."/>
            <person name="James T.Y."/>
        </authorList>
    </citation>
    <scope>NUCLEOTIDE SEQUENCE</scope>
    <source>
        <strain evidence="11">PLAUS21</strain>
    </source>
</reference>
<accession>A0AAD5Y8W3</accession>
<name>A0AAD5Y8W3_9FUNG</name>
<evidence type="ECO:0000256" key="1">
    <source>
        <dbReference type="ARBA" id="ARBA00004629"/>
    </source>
</evidence>
<dbReference type="GO" id="GO:0000070">
    <property type="term" value="P:mitotic sister chromatid segregation"/>
    <property type="evidence" value="ECO:0007669"/>
    <property type="project" value="TreeGrafter"/>
</dbReference>
<comment type="similarity">
    <text evidence="2">Belongs to the mis12 family.</text>
</comment>
<evidence type="ECO:0000256" key="5">
    <source>
        <dbReference type="ARBA" id="ARBA00022776"/>
    </source>
</evidence>
<dbReference type="Proteomes" id="UP001210925">
    <property type="component" value="Unassembled WGS sequence"/>
</dbReference>
<sequence length="227" mass="26457">MTEQLVEHLGFAPIHFFDKVLEIANSSLQKSLYNLEIQLEDKIGLKETQREMAEIESLAEQSIDARFDRFELFVLNNVFNFRKPYILPHYQQRYLSLKLKEHEEIVDQQLAQLRDLNQKLLEMHEIAQQAELEPVSDTISKLNSDYESSDKLMNTIEQRTGDLDWSNFSTVPNTRYVDSEIMHHLKKRKGEDANPLSAWDITSEYRDALMIGSAKALEQVNAVLVDR</sequence>
<evidence type="ECO:0000256" key="2">
    <source>
        <dbReference type="ARBA" id="ARBA00008643"/>
    </source>
</evidence>
<comment type="caution">
    <text evidence="11">The sequence shown here is derived from an EMBL/GenBank/DDBJ whole genome shotgun (WGS) entry which is preliminary data.</text>
</comment>
<evidence type="ECO:0000256" key="8">
    <source>
        <dbReference type="ARBA" id="ARBA00023306"/>
    </source>
</evidence>
<evidence type="ECO:0000313" key="11">
    <source>
        <dbReference type="EMBL" id="KAJ3258469.1"/>
    </source>
</evidence>
<evidence type="ECO:0000256" key="6">
    <source>
        <dbReference type="ARBA" id="ARBA00022838"/>
    </source>
</evidence>
<dbReference type="EMBL" id="JADGKB010000027">
    <property type="protein sequence ID" value="KAJ3258469.1"/>
    <property type="molecule type" value="Genomic_DNA"/>
</dbReference>
<keyword evidence="4" id="KW-0132">Cell division</keyword>
<gene>
    <name evidence="11" type="ORF">HK103_003591</name>
</gene>
<keyword evidence="8" id="KW-0131">Cell cycle</keyword>
<protein>
    <submittedName>
        <fullName evidence="11">Uncharacterized protein</fullName>
    </submittedName>
</protein>
<dbReference type="Pfam" id="PF05859">
    <property type="entry name" value="Mis12"/>
    <property type="match status" value="1"/>
</dbReference>
<keyword evidence="5" id="KW-0498">Mitosis</keyword>
<proteinExistence type="inferred from homology"/>
<dbReference type="GO" id="GO:0005634">
    <property type="term" value="C:nucleus"/>
    <property type="evidence" value="ECO:0007669"/>
    <property type="project" value="InterPro"/>
</dbReference>
<dbReference type="GO" id="GO:0051301">
    <property type="term" value="P:cell division"/>
    <property type="evidence" value="ECO:0007669"/>
    <property type="project" value="UniProtKB-KW"/>
</dbReference>
<evidence type="ECO:0000256" key="7">
    <source>
        <dbReference type="ARBA" id="ARBA00023054"/>
    </source>
</evidence>
<dbReference type="GO" id="GO:0000444">
    <property type="term" value="C:MIS12/MIND type complex"/>
    <property type="evidence" value="ECO:0007669"/>
    <property type="project" value="TreeGrafter"/>
</dbReference>
<keyword evidence="9" id="KW-0137">Centromere</keyword>
<evidence type="ECO:0000256" key="3">
    <source>
        <dbReference type="ARBA" id="ARBA00022454"/>
    </source>
</evidence>
<dbReference type="PANTHER" id="PTHR14527">
    <property type="entry name" value="PROTEIN MIS12 HOMOLOG"/>
    <property type="match status" value="1"/>
</dbReference>
<keyword evidence="6" id="KW-0995">Kinetochore</keyword>
<dbReference type="PANTHER" id="PTHR14527:SF2">
    <property type="entry name" value="PROTEIN MIS12 HOMOLOG"/>
    <property type="match status" value="1"/>
</dbReference>
<evidence type="ECO:0000256" key="4">
    <source>
        <dbReference type="ARBA" id="ARBA00022618"/>
    </source>
</evidence>
<comment type="subcellular location">
    <subcellularLocation>
        <location evidence="1">Chromosome</location>
        <location evidence="1">Centromere</location>
        <location evidence="1">Kinetochore</location>
    </subcellularLocation>
</comment>
<dbReference type="InterPro" id="IPR008685">
    <property type="entry name" value="Centromere_Mis12"/>
</dbReference>
<keyword evidence="7 10" id="KW-0175">Coiled coil</keyword>